<organism evidence="2 3">
    <name type="scientific">Arthrobacter phage PrincessTrina</name>
    <dbReference type="NCBI Taxonomy" id="1772328"/>
    <lineage>
        <taxon>Viruses</taxon>
        <taxon>Duplodnaviria</taxon>
        <taxon>Heunggongvirae</taxon>
        <taxon>Uroviricota</taxon>
        <taxon>Caudoviricetes</taxon>
        <taxon>Klausavirus</taxon>
        <taxon>Klausavirus princesstrina</taxon>
    </lineage>
</organism>
<evidence type="ECO:0000313" key="2">
    <source>
        <dbReference type="EMBL" id="ALY09866.1"/>
    </source>
</evidence>
<dbReference type="GeneID" id="40093094"/>
<dbReference type="EMBL" id="KU160660">
    <property type="protein sequence ID" value="ALY09866.1"/>
    <property type="molecule type" value="Genomic_DNA"/>
</dbReference>
<proteinExistence type="predicted"/>
<feature type="region of interest" description="Disordered" evidence="1">
    <location>
        <begin position="1"/>
        <end position="64"/>
    </location>
</feature>
<dbReference type="RefSeq" id="YP_009616594.1">
    <property type="nucleotide sequence ID" value="NC_042053.1"/>
</dbReference>
<dbReference type="Proteomes" id="UP000229287">
    <property type="component" value="Segment"/>
</dbReference>
<reference evidence="2 3" key="1">
    <citation type="submission" date="2015-11" db="EMBL/GenBank/DDBJ databases">
        <authorList>
            <person name="Terry K."/>
            <person name="Dunbar D."/>
            <person name="Bradley K.W."/>
            <person name="Asai D.J."/>
            <person name="Bowman C.A."/>
            <person name="Russell D.A."/>
            <person name="Pope W.H."/>
            <person name="Jacobs-Sera D."/>
            <person name="Hendrix R.W."/>
            <person name="Hatfull G.F."/>
        </authorList>
    </citation>
    <scope>NUCLEOTIDE SEQUENCE [LARGE SCALE GENOMIC DNA]</scope>
</reference>
<accession>A0A0U4IMT1</accession>
<keyword evidence="3" id="KW-1185">Reference proteome</keyword>
<dbReference type="OrthoDB" id="18257at10239"/>
<feature type="compositionally biased region" description="Low complexity" evidence="1">
    <location>
        <begin position="31"/>
        <end position="54"/>
    </location>
</feature>
<evidence type="ECO:0000313" key="3">
    <source>
        <dbReference type="Proteomes" id="UP000229287"/>
    </source>
</evidence>
<dbReference type="KEGG" id="vg:40093094"/>
<protein>
    <submittedName>
        <fullName evidence="2">Uncharacterized protein</fullName>
    </submittedName>
</protein>
<name>A0A0U4IMT1_9CAUD</name>
<gene>
    <name evidence="2" type="primary">20</name>
    <name evidence="2" type="ORF">PRINCESSTRINA_20</name>
</gene>
<evidence type="ECO:0000256" key="1">
    <source>
        <dbReference type="SAM" id="MobiDB-lite"/>
    </source>
</evidence>
<sequence length="207" mass="22349">MSQTTPHKAGRRTERTKQAMTETTPDYGTIPAASGSHAAEAAAATPTPYAYEAKPAPEEREESPLDALLAESKKSLEEFVTWQVDGRDGWAVRFSNVIEPEDTKRYRKSAIGKRKNPEDADQVVAAAMPLIENCRAILRHGKVVVASDGDDLTFGHNQFIEMFGGMGSIHAVRLFLGPGQTLSWGGALFEAAGYGADVTEAVDPQKS</sequence>